<proteinExistence type="predicted"/>
<organism evidence="6 7">
    <name type="scientific">Amycolatopsis silviterrae</name>
    <dbReference type="NCBI Taxonomy" id="1656914"/>
    <lineage>
        <taxon>Bacteria</taxon>
        <taxon>Bacillati</taxon>
        <taxon>Actinomycetota</taxon>
        <taxon>Actinomycetes</taxon>
        <taxon>Pseudonocardiales</taxon>
        <taxon>Pseudonocardiaceae</taxon>
        <taxon>Amycolatopsis</taxon>
    </lineage>
</organism>
<dbReference type="InterPro" id="IPR009057">
    <property type="entry name" value="Homeodomain-like_sf"/>
</dbReference>
<dbReference type="RefSeq" id="WP_378307695.1">
    <property type="nucleotide sequence ID" value="NZ_JBHUKS010000016.1"/>
</dbReference>
<evidence type="ECO:0000256" key="4">
    <source>
        <dbReference type="PROSITE-ProRule" id="PRU00335"/>
    </source>
</evidence>
<evidence type="ECO:0000256" key="3">
    <source>
        <dbReference type="ARBA" id="ARBA00023163"/>
    </source>
</evidence>
<keyword evidence="1" id="KW-0805">Transcription regulation</keyword>
<keyword evidence="3" id="KW-0804">Transcription</keyword>
<dbReference type="PRINTS" id="PR00455">
    <property type="entry name" value="HTHTETR"/>
</dbReference>
<gene>
    <name evidence="6" type="ORF">ACFSVL_23840</name>
</gene>
<dbReference type="InterPro" id="IPR041669">
    <property type="entry name" value="TetR_C_15"/>
</dbReference>
<dbReference type="Proteomes" id="UP001597483">
    <property type="component" value="Unassembled WGS sequence"/>
</dbReference>
<name>A0ABW5HBF0_9PSEU</name>
<comment type="caution">
    <text evidence="6">The sequence shown here is derived from an EMBL/GenBank/DDBJ whole genome shotgun (WGS) entry which is preliminary data.</text>
</comment>
<evidence type="ECO:0000313" key="7">
    <source>
        <dbReference type="Proteomes" id="UP001597483"/>
    </source>
</evidence>
<feature type="DNA-binding region" description="H-T-H motif" evidence="4">
    <location>
        <begin position="41"/>
        <end position="60"/>
    </location>
</feature>
<dbReference type="InterPro" id="IPR001647">
    <property type="entry name" value="HTH_TetR"/>
</dbReference>
<dbReference type="PANTHER" id="PTHR30055:SF234">
    <property type="entry name" value="HTH-TYPE TRANSCRIPTIONAL REGULATOR BETI"/>
    <property type="match status" value="1"/>
</dbReference>
<evidence type="ECO:0000256" key="1">
    <source>
        <dbReference type="ARBA" id="ARBA00023015"/>
    </source>
</evidence>
<reference evidence="7" key="1">
    <citation type="journal article" date="2019" name="Int. J. Syst. Evol. Microbiol.">
        <title>The Global Catalogue of Microorganisms (GCM) 10K type strain sequencing project: providing services to taxonomists for standard genome sequencing and annotation.</title>
        <authorList>
            <consortium name="The Broad Institute Genomics Platform"/>
            <consortium name="The Broad Institute Genome Sequencing Center for Infectious Disease"/>
            <person name="Wu L."/>
            <person name="Ma J."/>
        </authorList>
    </citation>
    <scope>NUCLEOTIDE SEQUENCE [LARGE SCALE GENOMIC DNA]</scope>
    <source>
        <strain evidence="7">CGMCC 4.7641</strain>
    </source>
</reference>
<dbReference type="SUPFAM" id="SSF48498">
    <property type="entry name" value="Tetracyclin repressor-like, C-terminal domain"/>
    <property type="match status" value="1"/>
</dbReference>
<keyword evidence="2 4" id="KW-0238">DNA-binding</keyword>
<evidence type="ECO:0000259" key="5">
    <source>
        <dbReference type="PROSITE" id="PS50977"/>
    </source>
</evidence>
<dbReference type="Gene3D" id="1.10.357.10">
    <property type="entry name" value="Tetracycline Repressor, domain 2"/>
    <property type="match status" value="1"/>
</dbReference>
<dbReference type="SUPFAM" id="SSF46689">
    <property type="entry name" value="Homeodomain-like"/>
    <property type="match status" value="1"/>
</dbReference>
<dbReference type="Pfam" id="PF00440">
    <property type="entry name" value="TetR_N"/>
    <property type="match status" value="1"/>
</dbReference>
<dbReference type="InterPro" id="IPR050109">
    <property type="entry name" value="HTH-type_TetR-like_transc_reg"/>
</dbReference>
<dbReference type="PANTHER" id="PTHR30055">
    <property type="entry name" value="HTH-TYPE TRANSCRIPTIONAL REGULATOR RUTR"/>
    <property type="match status" value="1"/>
</dbReference>
<dbReference type="EMBL" id="JBHUKS010000016">
    <property type="protein sequence ID" value="MFD2470442.1"/>
    <property type="molecule type" value="Genomic_DNA"/>
</dbReference>
<dbReference type="PROSITE" id="PS50977">
    <property type="entry name" value="HTH_TETR_2"/>
    <property type="match status" value="1"/>
</dbReference>
<evidence type="ECO:0000313" key="6">
    <source>
        <dbReference type="EMBL" id="MFD2470442.1"/>
    </source>
</evidence>
<evidence type="ECO:0000256" key="2">
    <source>
        <dbReference type="ARBA" id="ARBA00023125"/>
    </source>
</evidence>
<dbReference type="Pfam" id="PF17918">
    <property type="entry name" value="TetR_C_15"/>
    <property type="match status" value="1"/>
</dbReference>
<dbReference type="InterPro" id="IPR036271">
    <property type="entry name" value="Tet_transcr_reg_TetR-rel_C_sf"/>
</dbReference>
<keyword evidence="7" id="KW-1185">Reference proteome</keyword>
<sequence>MAGKRLQPRKEPRQVRGELTRRRILAAARQVFAELGYAAGTTNRIAERARVSIGSLYQYYPNKDAILVALVAEHLDAGEETLRRHRETAGEPETLEGALRELVHVAIQNHLDDPQLLRVMVEQAPRAPELLEQVARHEQERIADVRGLLERFPETAVPAASTVDMAARIVVNTVELLVHKLIAGPEPLDLPVFEDELVTMLTRYLAPAGSERSSGLRR</sequence>
<feature type="domain" description="HTH tetR-type" evidence="5">
    <location>
        <begin position="18"/>
        <end position="78"/>
    </location>
</feature>
<accession>A0ABW5HBF0</accession>
<protein>
    <submittedName>
        <fullName evidence="6">TetR/AcrR family transcriptional regulator</fullName>
    </submittedName>
</protein>